<evidence type="ECO:0000313" key="5">
    <source>
        <dbReference type="EMBL" id="VFK03131.1"/>
    </source>
</evidence>
<comment type="similarity">
    <text evidence="1">Belongs to the YciI family.</text>
</comment>
<dbReference type="AlphaFoldDB" id="A0A450UZP3"/>
<sequence length="100" mass="10876">MLYAIIAEDVEGSLERRLETRPAHLARLEQLKEEGRMVLAGPHPAIDSENPGPVGFTGSLIVAEFESLDAAESWALADPYQAAGVYAKVVVKPFKQVFPV</sequence>
<dbReference type="EMBL" id="CAADFI010000123">
    <property type="protein sequence ID" value="VFJ97992.1"/>
    <property type="molecule type" value="Genomic_DNA"/>
</dbReference>
<accession>A0A450UZP3</accession>
<evidence type="ECO:0000256" key="1">
    <source>
        <dbReference type="ARBA" id="ARBA00007689"/>
    </source>
</evidence>
<feature type="domain" description="YCII-related" evidence="2">
    <location>
        <begin position="1"/>
        <end position="95"/>
    </location>
</feature>
<dbReference type="InterPro" id="IPR005545">
    <property type="entry name" value="YCII"/>
</dbReference>
<evidence type="ECO:0000313" key="3">
    <source>
        <dbReference type="EMBL" id="VFJ96593.1"/>
    </source>
</evidence>
<dbReference type="InterPro" id="IPR011008">
    <property type="entry name" value="Dimeric_a/b-barrel"/>
</dbReference>
<dbReference type="EMBL" id="CAADFG010000106">
    <property type="protein sequence ID" value="VFJ96593.1"/>
    <property type="molecule type" value="Genomic_DNA"/>
</dbReference>
<dbReference type="InterPro" id="IPR051807">
    <property type="entry name" value="Sec-metab_biosynth-assoc"/>
</dbReference>
<name>A0A450UZP3_9GAMM</name>
<organism evidence="4">
    <name type="scientific">Candidatus Kentrum eta</name>
    <dbReference type="NCBI Taxonomy" id="2126337"/>
    <lineage>
        <taxon>Bacteria</taxon>
        <taxon>Pseudomonadati</taxon>
        <taxon>Pseudomonadota</taxon>
        <taxon>Gammaproteobacteria</taxon>
        <taxon>Candidatus Kentrum</taxon>
    </lineage>
</organism>
<proteinExistence type="inferred from homology"/>
<dbReference type="Gene3D" id="3.30.70.1060">
    <property type="entry name" value="Dimeric alpha+beta barrel"/>
    <property type="match status" value="1"/>
</dbReference>
<gene>
    <name evidence="3" type="ORF">BECKH772A_GA0070896_1010614</name>
    <name evidence="4" type="ORF">BECKH772B_GA0070898_1012313</name>
    <name evidence="5" type="ORF">BECKH772C_GA0070978_1011413</name>
</gene>
<reference evidence="4" key="1">
    <citation type="submission" date="2019-02" db="EMBL/GenBank/DDBJ databases">
        <authorList>
            <person name="Gruber-Vodicka R. H."/>
            <person name="Seah K. B. B."/>
        </authorList>
    </citation>
    <scope>NUCLEOTIDE SEQUENCE</scope>
    <source>
        <strain evidence="5">BECK_SA2B12</strain>
        <strain evidence="3">BECK_SA2B15</strain>
        <strain evidence="4">BECK_SA2B20</strain>
    </source>
</reference>
<protein>
    <recommendedName>
        <fullName evidence="2">YCII-related domain-containing protein</fullName>
    </recommendedName>
</protein>
<dbReference type="PANTHER" id="PTHR33606:SF3">
    <property type="entry name" value="PROTEIN YCII"/>
    <property type="match status" value="1"/>
</dbReference>
<dbReference type="EMBL" id="CAADFJ010000114">
    <property type="protein sequence ID" value="VFK03131.1"/>
    <property type="molecule type" value="Genomic_DNA"/>
</dbReference>
<evidence type="ECO:0000313" key="4">
    <source>
        <dbReference type="EMBL" id="VFJ97992.1"/>
    </source>
</evidence>
<dbReference type="PANTHER" id="PTHR33606">
    <property type="entry name" value="PROTEIN YCII"/>
    <property type="match status" value="1"/>
</dbReference>
<dbReference type="Pfam" id="PF03795">
    <property type="entry name" value="YCII"/>
    <property type="match status" value="1"/>
</dbReference>
<dbReference type="SUPFAM" id="SSF54909">
    <property type="entry name" value="Dimeric alpha+beta barrel"/>
    <property type="match status" value="1"/>
</dbReference>
<evidence type="ECO:0000259" key="2">
    <source>
        <dbReference type="Pfam" id="PF03795"/>
    </source>
</evidence>
<dbReference type="NCBIfam" id="NF008473">
    <property type="entry name" value="PRK11370.1"/>
    <property type="match status" value="1"/>
</dbReference>